<dbReference type="CDD" id="cd00586">
    <property type="entry name" value="4HBT"/>
    <property type="match status" value="1"/>
</dbReference>
<dbReference type="RefSeq" id="WP_187070879.1">
    <property type="nucleotide sequence ID" value="NZ_JACRYL010000006.1"/>
</dbReference>
<proteinExistence type="predicted"/>
<gene>
    <name evidence="1" type="ORF">H7U22_08250</name>
</gene>
<evidence type="ECO:0000313" key="2">
    <source>
        <dbReference type="Proteomes" id="UP000652755"/>
    </source>
</evidence>
<dbReference type="Pfam" id="PF13279">
    <property type="entry name" value="4HBT_2"/>
    <property type="match status" value="1"/>
</dbReference>
<protein>
    <submittedName>
        <fullName evidence="1">Acyl-CoA thioesterase</fullName>
    </submittedName>
</protein>
<organism evidence="1 2">
    <name type="scientific">Pedobacter fastidiosus</name>
    <dbReference type="NCBI Taxonomy" id="2765361"/>
    <lineage>
        <taxon>Bacteria</taxon>
        <taxon>Pseudomonadati</taxon>
        <taxon>Bacteroidota</taxon>
        <taxon>Sphingobacteriia</taxon>
        <taxon>Sphingobacteriales</taxon>
        <taxon>Sphingobacteriaceae</taxon>
        <taxon>Pedobacter</taxon>
    </lineage>
</organism>
<dbReference type="InterPro" id="IPR050563">
    <property type="entry name" value="4-hydroxybenzoyl-CoA_TE"/>
</dbReference>
<dbReference type="Proteomes" id="UP000652755">
    <property type="component" value="Unassembled WGS sequence"/>
</dbReference>
<reference evidence="1 2" key="1">
    <citation type="submission" date="2020-08" db="EMBL/GenBank/DDBJ databases">
        <authorList>
            <person name="Sun Q."/>
            <person name="Inoue M."/>
        </authorList>
    </citation>
    <scope>NUCLEOTIDE SEQUENCE [LARGE SCALE GENOMIC DNA]</scope>
    <source>
        <strain evidence="1 2">CCM 8938</strain>
    </source>
</reference>
<sequence>MIFKTFWQNKVKSVDKLTDIRSFSDKFNYKTNIHLRFIDFDLMGHVNNSVYFTYLEIARTKYWEEIIKWDWKKTGIVIAHAELDYILPIVMNDKIAVHVKTSRIGNTSFDLDYQIVKIKGDEEIICSKGKTVCIAVDYTTSKPTAIPEAEKQKMKNFEAITPPTP</sequence>
<dbReference type="PANTHER" id="PTHR31793">
    <property type="entry name" value="4-HYDROXYBENZOYL-COA THIOESTERASE FAMILY MEMBER"/>
    <property type="match status" value="1"/>
</dbReference>
<dbReference type="PANTHER" id="PTHR31793:SF24">
    <property type="entry name" value="LONG-CHAIN ACYL-COA THIOESTERASE FADM"/>
    <property type="match status" value="1"/>
</dbReference>
<comment type="caution">
    <text evidence="1">The sequence shown here is derived from an EMBL/GenBank/DDBJ whole genome shotgun (WGS) entry which is preliminary data.</text>
</comment>
<keyword evidence="2" id="KW-1185">Reference proteome</keyword>
<dbReference type="SUPFAM" id="SSF54637">
    <property type="entry name" value="Thioesterase/thiol ester dehydrase-isomerase"/>
    <property type="match status" value="1"/>
</dbReference>
<dbReference type="Gene3D" id="3.10.129.10">
    <property type="entry name" value="Hotdog Thioesterase"/>
    <property type="match status" value="1"/>
</dbReference>
<name>A0ABR7KQQ3_9SPHI</name>
<dbReference type="InterPro" id="IPR029069">
    <property type="entry name" value="HotDog_dom_sf"/>
</dbReference>
<dbReference type="EMBL" id="JACRYL010000006">
    <property type="protein sequence ID" value="MBC6110412.1"/>
    <property type="molecule type" value="Genomic_DNA"/>
</dbReference>
<accession>A0ABR7KQQ3</accession>
<evidence type="ECO:0000313" key="1">
    <source>
        <dbReference type="EMBL" id="MBC6110412.1"/>
    </source>
</evidence>